<reference evidence="1 2" key="1">
    <citation type="submission" date="2020-01" db="EMBL/GenBank/DDBJ databases">
        <title>Genomes assembled from Gulf of Kutch pelagic sediment metagenomes.</title>
        <authorList>
            <person name="Chandrashekar M."/>
            <person name="Mahajan M.S."/>
            <person name="Dave K.J."/>
            <person name="Vatsa P."/>
            <person name="Nathani N.M."/>
        </authorList>
    </citation>
    <scope>NUCLEOTIDE SEQUENCE [LARGE SCALE GENOMIC DNA]</scope>
    <source>
        <strain evidence="1">KS3-K002</strain>
    </source>
</reference>
<name>A0AAE4ZAK1_9BACT</name>
<dbReference type="EMBL" id="JAACAK010000137">
    <property type="protein sequence ID" value="NIR76643.1"/>
    <property type="molecule type" value="Genomic_DNA"/>
</dbReference>
<proteinExistence type="predicted"/>
<evidence type="ECO:0000313" key="2">
    <source>
        <dbReference type="Proteomes" id="UP000702544"/>
    </source>
</evidence>
<protein>
    <submittedName>
        <fullName evidence="1">Uncharacterized protein</fullName>
    </submittedName>
</protein>
<accession>A0AAE4ZAK1</accession>
<comment type="caution">
    <text evidence="1">The sequence shown here is derived from an EMBL/GenBank/DDBJ whole genome shotgun (WGS) entry which is preliminary data.</text>
</comment>
<dbReference type="AlphaFoldDB" id="A0AAE4ZAK1"/>
<dbReference type="Proteomes" id="UP000702544">
    <property type="component" value="Unassembled WGS sequence"/>
</dbReference>
<organism evidence="1 2">
    <name type="scientific">Candidatus Kutchimonas denitrificans</name>
    <dbReference type="NCBI Taxonomy" id="3056748"/>
    <lineage>
        <taxon>Bacteria</taxon>
        <taxon>Pseudomonadati</taxon>
        <taxon>Gemmatimonadota</taxon>
        <taxon>Gemmatimonadia</taxon>
        <taxon>Candidatus Palauibacterales</taxon>
        <taxon>Candidatus Palauibacteraceae</taxon>
        <taxon>Candidatus Kutchimonas</taxon>
    </lineage>
</organism>
<sequence length="62" mass="6916">MDVCAHCEKDLSPADAFYRCRNCGWINDARKAQLGCAEEADPDCQWCEEHLCRLSGHGVETG</sequence>
<gene>
    <name evidence="1" type="ORF">GWO12_16300</name>
</gene>
<evidence type="ECO:0000313" key="1">
    <source>
        <dbReference type="EMBL" id="NIR76643.1"/>
    </source>
</evidence>